<evidence type="ECO:0000313" key="3">
    <source>
        <dbReference type="EMBL" id="OII76728.1"/>
    </source>
</evidence>
<dbReference type="EMBL" id="LRBS01000052">
    <property type="protein sequence ID" value="OII76728.1"/>
    <property type="molecule type" value="Genomic_DNA"/>
</dbReference>
<keyword evidence="1" id="KW-0812">Transmembrane</keyword>
<dbReference type="GO" id="GO:0016255">
    <property type="term" value="P:attachment of GPI anchor to protein"/>
    <property type="evidence" value="ECO:0007669"/>
    <property type="project" value="InterPro"/>
</dbReference>
<keyword evidence="4" id="KW-1185">Reference proteome</keyword>
<comment type="caution">
    <text evidence="3">The sequence shown here is derived from an EMBL/GenBank/DDBJ whole genome shotgun (WGS) entry which is preliminary data.</text>
</comment>
<feature type="chain" id="PRO_5012136564" evidence="2">
    <location>
        <begin position="22"/>
        <end position="598"/>
    </location>
</feature>
<sequence length="598" mass="69897">MPLIYAHIWFIYILYLEKIYCSEQITESLFIYPLSQGKRVLLNYEVSFFINNDTKFEDPKFFPNEIISLLKIGNIASIIASTTQGKWRDYSWGTPPIQIYPSGSLIDILTYNRHLLPDNEWNFLVNSIGGILCNSLDKMSLVKVQNNRCLKIEPTIELNNFNNAQIPLFRTLCTSPDDYTCSENLLCWKKLLPCELTDSLGYYMKLGEFLSSPYKSIGINFFRESKRFRLIIFLQFVLNSTLNSEQWHVKDIWTLLNIQKPNLKTKICPVYEKSLFRIYLGDYVTNFINQMNISKTKTHIFSEKLLCNIINKRQNYFLDIELNNQNIRNGSITLNLTFLKERCSLYFLTNIQDLILGKTPNQVQISRHFTDIYSKIKVESRRESGKILLSFINNYDRDIEICHWDKFPRYLRPWFETINVEIISNILYNSFEIPVNKHIIRSYSGSQAILEMNLSFGLSKDGTTYFHFCYNIGYNTTLIAKIEYRKLHITLDEIGSSPERGFHISPSITKWRFIYSNIEFQIGTDYDNDINYIDESYKDASDESNFFIVYHDSPLILLPLVDSSMTFNIVALTSSILALALVITSRLALSNEKQEKIE</sequence>
<dbReference type="Pfam" id="PF04113">
    <property type="entry name" value="Gpi16"/>
    <property type="match status" value="1"/>
</dbReference>
<evidence type="ECO:0000256" key="1">
    <source>
        <dbReference type="SAM" id="Phobius"/>
    </source>
</evidence>
<protein>
    <submittedName>
        <fullName evidence="3">Uncharacterized protein</fullName>
    </submittedName>
</protein>
<gene>
    <name evidence="3" type="ORF">cand_027490</name>
</gene>
<dbReference type="GeneID" id="92366933"/>
<evidence type="ECO:0000313" key="4">
    <source>
        <dbReference type="Proteomes" id="UP000186804"/>
    </source>
</evidence>
<reference evidence="3 4" key="1">
    <citation type="submission" date="2016-10" db="EMBL/GenBank/DDBJ databases">
        <title>Reductive evolution of mitochondrial metabolism and differential evolution of invasion-related proteins in Cryptosporidium.</title>
        <authorList>
            <person name="Liu S."/>
            <person name="Roellig D.M."/>
            <person name="Guo Y."/>
            <person name="Li N."/>
            <person name="Frace M.A."/>
            <person name="Tang K."/>
            <person name="Zhang L."/>
            <person name="Feng Y."/>
            <person name="Xiao L."/>
        </authorList>
    </citation>
    <scope>NUCLEOTIDE SEQUENCE [LARGE SCALE GENOMIC DNA]</scope>
    <source>
        <strain evidence="3">30847</strain>
    </source>
</reference>
<dbReference type="GO" id="GO:0042765">
    <property type="term" value="C:GPI-anchor transamidase complex"/>
    <property type="evidence" value="ECO:0007669"/>
    <property type="project" value="InterPro"/>
</dbReference>
<feature type="signal peptide" evidence="2">
    <location>
        <begin position="1"/>
        <end position="21"/>
    </location>
</feature>
<keyword evidence="1" id="KW-1133">Transmembrane helix</keyword>
<dbReference type="InterPro" id="IPR007245">
    <property type="entry name" value="PIG-T"/>
</dbReference>
<proteinExistence type="predicted"/>
<dbReference type="PANTHER" id="PTHR12959:SF11">
    <property type="entry name" value="GPI TRANSAMIDASE COMPONENT PIG-T"/>
    <property type="match status" value="1"/>
</dbReference>
<evidence type="ECO:0000256" key="2">
    <source>
        <dbReference type="SAM" id="SignalP"/>
    </source>
</evidence>
<dbReference type="VEuPathDB" id="CryptoDB:cand_027490"/>
<dbReference type="AlphaFoldDB" id="A0A1J4MRA9"/>
<dbReference type="Proteomes" id="UP000186804">
    <property type="component" value="Unassembled WGS sequence"/>
</dbReference>
<dbReference type="RefSeq" id="XP_067068574.1">
    <property type="nucleotide sequence ID" value="XM_067212977.1"/>
</dbReference>
<feature type="transmembrane region" description="Helical" evidence="1">
    <location>
        <begin position="565"/>
        <end position="589"/>
    </location>
</feature>
<dbReference type="OrthoDB" id="331263at2759"/>
<accession>A0A1J4MRA9</accession>
<organism evidence="3 4">
    <name type="scientific">Cryptosporidium andersoni</name>
    <dbReference type="NCBI Taxonomy" id="117008"/>
    <lineage>
        <taxon>Eukaryota</taxon>
        <taxon>Sar</taxon>
        <taxon>Alveolata</taxon>
        <taxon>Apicomplexa</taxon>
        <taxon>Conoidasida</taxon>
        <taxon>Coccidia</taxon>
        <taxon>Eucoccidiorida</taxon>
        <taxon>Eimeriorina</taxon>
        <taxon>Cryptosporidiidae</taxon>
        <taxon>Cryptosporidium</taxon>
    </lineage>
</organism>
<keyword evidence="2" id="KW-0732">Signal</keyword>
<keyword evidence="1" id="KW-0472">Membrane</keyword>
<dbReference type="PANTHER" id="PTHR12959">
    <property type="entry name" value="GPI TRANSAMIDASE COMPONENT PIG-T-RELATED"/>
    <property type="match status" value="1"/>
</dbReference>
<name>A0A1J4MRA9_9CRYT</name>